<sequence length="135" mass="14839">MTATTAAKSKVLVIDDQPGIRRLLTEVLTDEGYEVVTAGNGYEGVQRAKEVNPAVILMDMKMPGMDGIETLQELKTMRQEDRVIMMTAYGELELVNQAREMGAYAYITKPFDIMAVCRMVAENIAGCAASRLMIG</sequence>
<dbReference type="InterPro" id="IPR001789">
    <property type="entry name" value="Sig_transdc_resp-reg_receiver"/>
</dbReference>
<dbReference type="PANTHER" id="PTHR44591">
    <property type="entry name" value="STRESS RESPONSE REGULATOR PROTEIN 1"/>
    <property type="match status" value="1"/>
</dbReference>
<evidence type="ECO:0000259" key="3">
    <source>
        <dbReference type="PROSITE" id="PS50110"/>
    </source>
</evidence>
<dbReference type="PROSITE" id="PS50110">
    <property type="entry name" value="RESPONSE_REGULATORY"/>
    <property type="match status" value="1"/>
</dbReference>
<keyword evidence="5" id="KW-1185">Reference proteome</keyword>
<organism evidence="4 5">
    <name type="scientific">Propionispora vibrioides</name>
    <dbReference type="NCBI Taxonomy" id="112903"/>
    <lineage>
        <taxon>Bacteria</taxon>
        <taxon>Bacillati</taxon>
        <taxon>Bacillota</taxon>
        <taxon>Negativicutes</taxon>
        <taxon>Selenomonadales</taxon>
        <taxon>Sporomusaceae</taxon>
        <taxon>Propionispora</taxon>
    </lineage>
</organism>
<name>A0A1H8TQ49_9FIRM</name>
<dbReference type="Gene3D" id="3.40.50.2300">
    <property type="match status" value="1"/>
</dbReference>
<dbReference type="InterPro" id="IPR050595">
    <property type="entry name" value="Bact_response_regulator"/>
</dbReference>
<feature type="domain" description="Response regulatory" evidence="3">
    <location>
        <begin position="10"/>
        <end position="124"/>
    </location>
</feature>
<dbReference type="AlphaFoldDB" id="A0A1H8TQ49"/>
<proteinExistence type="predicted"/>
<dbReference type="PANTHER" id="PTHR44591:SF3">
    <property type="entry name" value="RESPONSE REGULATORY DOMAIN-CONTAINING PROTEIN"/>
    <property type="match status" value="1"/>
</dbReference>
<accession>A0A1H8TQ49</accession>
<protein>
    <submittedName>
        <fullName evidence="4">Two-component system, response regulator, stage 0 sporulation protein F</fullName>
    </submittedName>
</protein>
<dbReference type="Proteomes" id="UP000198847">
    <property type="component" value="Unassembled WGS sequence"/>
</dbReference>
<dbReference type="Pfam" id="PF00072">
    <property type="entry name" value="Response_reg"/>
    <property type="match status" value="1"/>
</dbReference>
<dbReference type="RefSeq" id="WP_091745444.1">
    <property type="nucleotide sequence ID" value="NZ_FODY01000007.1"/>
</dbReference>
<dbReference type="EMBL" id="FODY01000007">
    <property type="protein sequence ID" value="SEO92946.1"/>
    <property type="molecule type" value="Genomic_DNA"/>
</dbReference>
<dbReference type="SUPFAM" id="SSF52172">
    <property type="entry name" value="CheY-like"/>
    <property type="match status" value="1"/>
</dbReference>
<dbReference type="InterPro" id="IPR011006">
    <property type="entry name" value="CheY-like_superfamily"/>
</dbReference>
<evidence type="ECO:0000313" key="5">
    <source>
        <dbReference type="Proteomes" id="UP000198847"/>
    </source>
</evidence>
<gene>
    <name evidence="4" type="ORF">SAMN04490178_10756</name>
</gene>
<evidence type="ECO:0000256" key="2">
    <source>
        <dbReference type="PROSITE-ProRule" id="PRU00169"/>
    </source>
</evidence>
<feature type="modified residue" description="4-aspartylphosphate" evidence="2">
    <location>
        <position position="59"/>
    </location>
</feature>
<dbReference type="OrthoDB" id="9808843at2"/>
<reference evidence="4 5" key="1">
    <citation type="submission" date="2016-10" db="EMBL/GenBank/DDBJ databases">
        <authorList>
            <person name="de Groot N.N."/>
        </authorList>
    </citation>
    <scope>NUCLEOTIDE SEQUENCE [LARGE SCALE GENOMIC DNA]</scope>
    <source>
        <strain evidence="4 5">DSM 13305</strain>
    </source>
</reference>
<evidence type="ECO:0000313" key="4">
    <source>
        <dbReference type="EMBL" id="SEO92946.1"/>
    </source>
</evidence>
<evidence type="ECO:0000256" key="1">
    <source>
        <dbReference type="ARBA" id="ARBA00022553"/>
    </source>
</evidence>
<dbReference type="SMART" id="SM00448">
    <property type="entry name" value="REC"/>
    <property type="match status" value="1"/>
</dbReference>
<dbReference type="STRING" id="112903.SAMN04490178_10756"/>
<keyword evidence="1 2" id="KW-0597">Phosphoprotein</keyword>
<dbReference type="GO" id="GO:0000160">
    <property type="term" value="P:phosphorelay signal transduction system"/>
    <property type="evidence" value="ECO:0007669"/>
    <property type="project" value="InterPro"/>
</dbReference>